<sequence>MNTEEIDLFECIPDIVKPICDKWLAIEQKNGYLSYSDCGKFLLEINQYGYTFDYGLDALPSFLRKLDTELNSVLAKEILEKIEINIVTCGSCGTINLHRKSILALRCENCDHEGEISQFPDLYD</sequence>
<evidence type="ECO:0000313" key="2">
    <source>
        <dbReference type="Proteomes" id="UP001142057"/>
    </source>
</evidence>
<dbReference type="EMBL" id="JANZQH010000016">
    <property type="protein sequence ID" value="MCT2410039.1"/>
    <property type="molecule type" value="Genomic_DNA"/>
</dbReference>
<protein>
    <submittedName>
        <fullName evidence="1">Uncharacterized protein</fullName>
    </submittedName>
</protein>
<dbReference type="Proteomes" id="UP001142057">
    <property type="component" value="Unassembled WGS sequence"/>
</dbReference>
<evidence type="ECO:0000313" key="1">
    <source>
        <dbReference type="EMBL" id="MCT2410039.1"/>
    </source>
</evidence>
<gene>
    <name evidence="1" type="ORF">NZD88_20985</name>
</gene>
<organism evidence="1 2">
    <name type="scientific">Chryseobacterium pyrolae</name>
    <dbReference type="NCBI Taxonomy" id="2987481"/>
    <lineage>
        <taxon>Bacteria</taxon>
        <taxon>Pseudomonadati</taxon>
        <taxon>Bacteroidota</taxon>
        <taxon>Flavobacteriia</taxon>
        <taxon>Flavobacteriales</taxon>
        <taxon>Weeksellaceae</taxon>
        <taxon>Chryseobacterium group</taxon>
        <taxon>Chryseobacterium</taxon>
    </lineage>
</organism>
<proteinExistence type="predicted"/>
<comment type="caution">
    <text evidence="1">The sequence shown here is derived from an EMBL/GenBank/DDBJ whole genome shotgun (WGS) entry which is preliminary data.</text>
</comment>
<reference evidence="1" key="1">
    <citation type="submission" date="2022-08" db="EMBL/GenBank/DDBJ databases">
        <title>Chryseobacterium antibioticum,isolated from the rhizosphere soil of Pyrola in Tibet.</title>
        <authorList>
            <person name="Kan Y."/>
        </authorList>
    </citation>
    <scope>NUCLEOTIDE SEQUENCE</scope>
    <source>
        <strain evidence="1">Pc2-12</strain>
    </source>
</reference>
<accession>A0ABT2IN70</accession>
<dbReference type="RefSeq" id="WP_259831755.1">
    <property type="nucleotide sequence ID" value="NZ_JANZQH010000016.1"/>
</dbReference>
<name>A0ABT2IN70_9FLAO</name>
<keyword evidence="2" id="KW-1185">Reference proteome</keyword>